<sequence>MDNVKELSLDTEKLQELSVKELEINGVKDYALLPEEVQEVFPELVMKNAKGEPIAVRHLSLLALLLAEVQRLTKRLEELE</sequence>
<organism evidence="2">
    <name type="scientific">Marseillevirus sp</name>
    <dbReference type="NCBI Taxonomy" id="2809551"/>
    <lineage>
        <taxon>Viruses</taxon>
        <taxon>Varidnaviria</taxon>
        <taxon>Bamfordvirae</taxon>
        <taxon>Nucleocytoviricota</taxon>
        <taxon>Megaviricetes</taxon>
        <taxon>Pimascovirales</taxon>
        <taxon>Pimascovirales incertae sedis</taxon>
        <taxon>Marseilleviridae</taxon>
        <taxon>Marseillevirus</taxon>
    </lineage>
</organism>
<reference evidence="2" key="1">
    <citation type="submission" date="2023-07" db="EMBL/GenBank/DDBJ databases">
        <authorList>
            <person name="Xia Y."/>
        </authorList>
    </citation>
    <scope>NUCLEOTIDE SEQUENCE</scope>
    <source>
        <strain evidence="2">E</strain>
    </source>
</reference>
<accession>A0AA96IYM5</accession>
<feature type="domain" description="Peptidase S74" evidence="1">
    <location>
        <begin position="1"/>
        <end position="80"/>
    </location>
</feature>
<gene>
    <name evidence="2" type="ORF">MarDSR_332</name>
</gene>
<dbReference type="EMBL" id="OR343189">
    <property type="protein sequence ID" value="WNL50371.1"/>
    <property type="molecule type" value="Genomic_DNA"/>
</dbReference>
<protein>
    <recommendedName>
        <fullName evidence="1">Peptidase S74 domain-containing protein</fullName>
    </recommendedName>
</protein>
<evidence type="ECO:0000313" key="2">
    <source>
        <dbReference type="EMBL" id="WNL50371.1"/>
    </source>
</evidence>
<dbReference type="PROSITE" id="PS51688">
    <property type="entry name" value="ICA"/>
    <property type="match status" value="1"/>
</dbReference>
<dbReference type="InterPro" id="IPR030392">
    <property type="entry name" value="S74_ICA"/>
</dbReference>
<name>A0AA96IYM5_9VIRU</name>
<proteinExistence type="predicted"/>
<evidence type="ECO:0000259" key="1">
    <source>
        <dbReference type="PROSITE" id="PS51688"/>
    </source>
</evidence>